<accession>A0A067Q7S7</accession>
<keyword evidence="4" id="KW-0560">Oxidoreductase</keyword>
<evidence type="ECO:0000256" key="6">
    <source>
        <dbReference type="SAM" id="MobiDB-lite"/>
    </source>
</evidence>
<protein>
    <recommendedName>
        <fullName evidence="7">FAD-binding domain-containing protein</fullName>
    </recommendedName>
</protein>
<keyword evidence="5" id="KW-0503">Monooxygenase</keyword>
<evidence type="ECO:0000256" key="5">
    <source>
        <dbReference type="ARBA" id="ARBA00023033"/>
    </source>
</evidence>
<evidence type="ECO:0000256" key="2">
    <source>
        <dbReference type="ARBA" id="ARBA00022630"/>
    </source>
</evidence>
<dbReference type="InterPro" id="IPR002938">
    <property type="entry name" value="FAD-bd"/>
</dbReference>
<dbReference type="PRINTS" id="PR00420">
    <property type="entry name" value="RNGMNOXGNASE"/>
</dbReference>
<dbReference type="SUPFAM" id="SSF51905">
    <property type="entry name" value="FAD/NAD(P)-binding domain"/>
    <property type="match status" value="1"/>
</dbReference>
<dbReference type="Pfam" id="PF01494">
    <property type="entry name" value="FAD_binding_3"/>
    <property type="match status" value="2"/>
</dbReference>
<keyword evidence="9" id="KW-1185">Reference proteome</keyword>
<dbReference type="InParanoid" id="A0A067Q7S7"/>
<feature type="domain" description="FAD-binding" evidence="7">
    <location>
        <begin position="2"/>
        <end position="262"/>
    </location>
</feature>
<evidence type="ECO:0000259" key="7">
    <source>
        <dbReference type="Pfam" id="PF01494"/>
    </source>
</evidence>
<dbReference type="PANTHER" id="PTHR13789">
    <property type="entry name" value="MONOOXYGENASE"/>
    <property type="match status" value="1"/>
</dbReference>
<dbReference type="HOGENOM" id="CLU_009665_18_0_1"/>
<evidence type="ECO:0000256" key="1">
    <source>
        <dbReference type="ARBA" id="ARBA00007992"/>
    </source>
</evidence>
<evidence type="ECO:0000313" key="9">
    <source>
        <dbReference type="Proteomes" id="UP000027265"/>
    </source>
</evidence>
<dbReference type="EMBL" id="KL197710">
    <property type="protein sequence ID" value="KDQ63004.1"/>
    <property type="molecule type" value="Genomic_DNA"/>
</dbReference>
<dbReference type="InterPro" id="IPR050493">
    <property type="entry name" value="FAD-dep_Monooxygenase_BioMet"/>
</dbReference>
<dbReference type="Proteomes" id="UP000027265">
    <property type="component" value="Unassembled WGS sequence"/>
</dbReference>
<organism evidence="8 9">
    <name type="scientific">Jaapia argillacea MUCL 33604</name>
    <dbReference type="NCBI Taxonomy" id="933084"/>
    <lineage>
        <taxon>Eukaryota</taxon>
        <taxon>Fungi</taxon>
        <taxon>Dikarya</taxon>
        <taxon>Basidiomycota</taxon>
        <taxon>Agaricomycotina</taxon>
        <taxon>Agaricomycetes</taxon>
        <taxon>Agaricomycetidae</taxon>
        <taxon>Jaapiales</taxon>
        <taxon>Jaapiaceae</taxon>
        <taxon>Jaapia</taxon>
    </lineage>
</organism>
<dbReference type="OrthoDB" id="47494at2759"/>
<evidence type="ECO:0000313" key="8">
    <source>
        <dbReference type="EMBL" id="KDQ63004.1"/>
    </source>
</evidence>
<evidence type="ECO:0000256" key="3">
    <source>
        <dbReference type="ARBA" id="ARBA00022827"/>
    </source>
</evidence>
<dbReference type="Gene3D" id="3.50.50.60">
    <property type="entry name" value="FAD/NAD(P)-binding domain"/>
    <property type="match status" value="1"/>
</dbReference>
<proteinExistence type="inferred from homology"/>
<feature type="region of interest" description="Disordered" evidence="6">
    <location>
        <begin position="264"/>
        <end position="284"/>
    </location>
</feature>
<dbReference type="GO" id="GO:0004497">
    <property type="term" value="F:monooxygenase activity"/>
    <property type="evidence" value="ECO:0007669"/>
    <property type="project" value="UniProtKB-KW"/>
</dbReference>
<feature type="domain" description="FAD-binding" evidence="7">
    <location>
        <begin position="343"/>
        <end position="428"/>
    </location>
</feature>
<evidence type="ECO:0000256" key="4">
    <source>
        <dbReference type="ARBA" id="ARBA00023002"/>
    </source>
</evidence>
<keyword evidence="2" id="KW-0285">Flavoprotein</keyword>
<reference evidence="9" key="1">
    <citation type="journal article" date="2014" name="Proc. Natl. Acad. Sci. U.S.A.">
        <title>Extensive sampling of basidiomycete genomes demonstrates inadequacy of the white-rot/brown-rot paradigm for wood decay fungi.</title>
        <authorList>
            <person name="Riley R."/>
            <person name="Salamov A.A."/>
            <person name="Brown D.W."/>
            <person name="Nagy L.G."/>
            <person name="Floudas D."/>
            <person name="Held B.W."/>
            <person name="Levasseur A."/>
            <person name="Lombard V."/>
            <person name="Morin E."/>
            <person name="Otillar R."/>
            <person name="Lindquist E.A."/>
            <person name="Sun H."/>
            <person name="LaButti K.M."/>
            <person name="Schmutz J."/>
            <person name="Jabbour D."/>
            <person name="Luo H."/>
            <person name="Baker S.E."/>
            <person name="Pisabarro A.G."/>
            <person name="Walton J.D."/>
            <person name="Blanchette R.A."/>
            <person name="Henrissat B."/>
            <person name="Martin F."/>
            <person name="Cullen D."/>
            <person name="Hibbett D.S."/>
            <person name="Grigoriev I.V."/>
        </authorList>
    </citation>
    <scope>NUCLEOTIDE SEQUENCE [LARGE SCALE GENOMIC DNA]</scope>
    <source>
        <strain evidence="9">MUCL 33604</strain>
    </source>
</reference>
<dbReference type="PANTHER" id="PTHR13789:SF309">
    <property type="entry name" value="PUTATIVE (AFU_ORTHOLOGUE AFUA_6G14510)-RELATED"/>
    <property type="match status" value="1"/>
</dbReference>
<dbReference type="AlphaFoldDB" id="A0A067Q7S7"/>
<gene>
    <name evidence="8" type="ORF">JAAARDRAFT_53236</name>
</gene>
<sequence>MKIIVIGAGIGGCSAFLFLHKYLNHTYTTSSVSSPLSSPHQIILLEAHPNPLVTQKHIGGGLGLAPNGLRALELLGLGIPEKIVKRGVVMPFAEVRSSYPAPDGGKDGREVYLGLATLGTEKRYGWPNVMCERRMVHEILLEEALKGDNGRDVKFGQRVVGMRQRHDSSDGQGGVEIEFQDGAIEYADLVVGADGVWSQVRDVVVGRHVEPQFEGMTGIGGWLHPSIITRSTAPNPKQPSSPCVLTFTPNGFFGYTPCRTAFDPSHSPSTIDSATIPAAGKDGRQKTEPLAVWWSSDEAPTPPPRDGPQDRIKAQVKARHQGSGDEVIQRIIYHICDGKEIEAVDKLKDQDERKLLVLPTFTTPTLETWHRVFETDGVITGGLVLLGDAAHAMPPHSGQGVSCAAEDAATLALLISHYVSSPPATLDSMTSASIRAQDLLALKHVLRTYTGLRKPQVDKILAVARKIGDTKRVLTPRQCWFRDWFMWAFFKLPEGWTNDWRFGWNIEKEVEKVVKTEKSGWWGWGK</sequence>
<dbReference type="GO" id="GO:0071949">
    <property type="term" value="F:FAD binding"/>
    <property type="evidence" value="ECO:0007669"/>
    <property type="project" value="InterPro"/>
</dbReference>
<comment type="similarity">
    <text evidence="1">Belongs to the paxM FAD-dependent monooxygenase family.</text>
</comment>
<dbReference type="STRING" id="933084.A0A067Q7S7"/>
<dbReference type="InterPro" id="IPR036188">
    <property type="entry name" value="FAD/NAD-bd_sf"/>
</dbReference>
<keyword evidence="3" id="KW-0274">FAD</keyword>
<name>A0A067Q7S7_9AGAM</name>